<organism evidence="1 2">
    <name type="scientific">Carboxydothermus hydrogenoformans (strain ATCC BAA-161 / DSM 6008 / Z-2901)</name>
    <dbReference type="NCBI Taxonomy" id="246194"/>
    <lineage>
        <taxon>Bacteria</taxon>
        <taxon>Bacillati</taxon>
        <taxon>Bacillota</taxon>
        <taxon>Clostridia</taxon>
        <taxon>Thermoanaerobacterales</taxon>
        <taxon>Thermoanaerobacteraceae</taxon>
        <taxon>Carboxydothermus</taxon>
    </lineage>
</organism>
<keyword evidence="2" id="KW-1185">Reference proteome</keyword>
<protein>
    <submittedName>
        <fullName evidence="1">Uncharacterized protein</fullName>
    </submittedName>
</protein>
<dbReference type="AlphaFoldDB" id="Q3AA82"/>
<dbReference type="InParanoid" id="Q3AA82"/>
<sequence>MKKDRLKTGLYSNSHIKANLKKARLGQFKNFENGSI</sequence>
<dbReference type="Proteomes" id="UP000002706">
    <property type="component" value="Chromosome"/>
</dbReference>
<dbReference type="HOGENOM" id="CLU_3355226_0_0_9"/>
<reference evidence="1 2" key="1">
    <citation type="journal article" date="2005" name="PLoS Genet.">
        <title>Life in hot carbon monoxide: the complete genome sequence of Carboxydothermus hydrogenoformans Z-2901.</title>
        <authorList>
            <person name="Wu M."/>
            <person name="Ren Q."/>
            <person name="Durkin A.S."/>
            <person name="Daugherty S.C."/>
            <person name="Brinkac L.M."/>
            <person name="Dodson R.J."/>
            <person name="Madupu R."/>
            <person name="Sullivan S.A."/>
            <person name="Kolonay J.F."/>
            <person name="Haft D.H."/>
            <person name="Nelson W.C."/>
            <person name="Tallon L.J."/>
            <person name="Jones K.M."/>
            <person name="Ulrich L.E."/>
            <person name="Gonzalez J.M."/>
            <person name="Zhulin I.B."/>
            <person name="Robb F.T."/>
            <person name="Eisen J.A."/>
        </authorList>
    </citation>
    <scope>NUCLEOTIDE SEQUENCE [LARGE SCALE GENOMIC DNA]</scope>
    <source>
        <strain evidence="2">ATCC BAA-161 / DSM 6008 / Z-2901</strain>
    </source>
</reference>
<evidence type="ECO:0000313" key="1">
    <source>
        <dbReference type="EMBL" id="ABB15702.1"/>
    </source>
</evidence>
<dbReference type="EMBL" id="CP000141">
    <property type="protein sequence ID" value="ABB15702.1"/>
    <property type="molecule type" value="Genomic_DNA"/>
</dbReference>
<accession>Q3AA82</accession>
<proteinExistence type="predicted"/>
<evidence type="ECO:0000313" key="2">
    <source>
        <dbReference type="Proteomes" id="UP000002706"/>
    </source>
</evidence>
<gene>
    <name evidence="1" type="ordered locus">CHY_2138</name>
</gene>
<dbReference type="KEGG" id="chy:CHY_2138"/>
<name>Q3AA82_CARHZ</name>